<dbReference type="InterPro" id="IPR002577">
    <property type="entry name" value="HTH_HxlR"/>
</dbReference>
<dbReference type="Pfam" id="PF01638">
    <property type="entry name" value="HxlR"/>
    <property type="match status" value="1"/>
</dbReference>
<dbReference type="PANTHER" id="PTHR33204">
    <property type="entry name" value="TRANSCRIPTIONAL REGULATOR, MARR FAMILY"/>
    <property type="match status" value="1"/>
</dbReference>
<keyword evidence="3" id="KW-0804">Transcription</keyword>
<keyword evidence="1" id="KW-0805">Transcription regulation</keyword>
<comment type="caution">
    <text evidence="5">The sequence shown here is derived from an EMBL/GenBank/DDBJ whole genome shotgun (WGS) entry which is preliminary data.</text>
</comment>
<keyword evidence="2" id="KW-0238">DNA-binding</keyword>
<dbReference type="EMBL" id="CAIJDO010000074">
    <property type="protein sequence ID" value="CAD0001716.1"/>
    <property type="molecule type" value="Genomic_DNA"/>
</dbReference>
<dbReference type="GO" id="GO:0003677">
    <property type="term" value="F:DNA binding"/>
    <property type="evidence" value="ECO:0007669"/>
    <property type="project" value="UniProtKB-KW"/>
</dbReference>
<dbReference type="AlphaFoldDB" id="A0A6V6YQQ5"/>
<dbReference type="Gene3D" id="1.10.10.10">
    <property type="entry name" value="Winged helix-like DNA-binding domain superfamily/Winged helix DNA-binding domain"/>
    <property type="match status" value="1"/>
</dbReference>
<sequence>MKKNEEGIQECSKCGIDYAFKRIGGKYKARIIWNLGLVPALRYGELCRVLPDVSTKMLTQALREMEEDKLISRKMYHEVPPKVEYSLNETGRMLMPFLEHLDNWAKERMKNESV</sequence>
<dbReference type="InterPro" id="IPR036388">
    <property type="entry name" value="WH-like_DNA-bd_sf"/>
</dbReference>
<evidence type="ECO:0000256" key="1">
    <source>
        <dbReference type="ARBA" id="ARBA00023015"/>
    </source>
</evidence>
<dbReference type="PROSITE" id="PS51118">
    <property type="entry name" value="HTH_HXLR"/>
    <property type="match status" value="1"/>
</dbReference>
<feature type="domain" description="HTH hxlR-type" evidence="4">
    <location>
        <begin position="14"/>
        <end position="113"/>
    </location>
</feature>
<accession>A0A6V6YQQ5</accession>
<organism evidence="5 6">
    <name type="scientific">Flavobacterium chungangense</name>
    <dbReference type="NCBI Taxonomy" id="554283"/>
    <lineage>
        <taxon>Bacteria</taxon>
        <taxon>Pseudomonadati</taxon>
        <taxon>Bacteroidota</taxon>
        <taxon>Flavobacteriia</taxon>
        <taxon>Flavobacteriales</taxon>
        <taxon>Flavobacteriaceae</taxon>
        <taxon>Flavobacterium</taxon>
    </lineage>
</organism>
<protein>
    <submittedName>
        <fullName evidence="5">Transcriptional regulator</fullName>
    </submittedName>
</protein>
<name>A0A6V6YQQ5_9FLAO</name>
<dbReference type="SUPFAM" id="SSF46785">
    <property type="entry name" value="Winged helix' DNA-binding domain"/>
    <property type="match status" value="1"/>
</dbReference>
<evidence type="ECO:0000313" key="5">
    <source>
        <dbReference type="EMBL" id="CAD0001716.1"/>
    </source>
</evidence>
<dbReference type="InterPro" id="IPR036390">
    <property type="entry name" value="WH_DNA-bd_sf"/>
</dbReference>
<keyword evidence="6" id="KW-1185">Reference proteome</keyword>
<evidence type="ECO:0000256" key="2">
    <source>
        <dbReference type="ARBA" id="ARBA00023125"/>
    </source>
</evidence>
<evidence type="ECO:0000313" key="6">
    <source>
        <dbReference type="Proteomes" id="UP000556700"/>
    </source>
</evidence>
<evidence type="ECO:0000259" key="4">
    <source>
        <dbReference type="PROSITE" id="PS51118"/>
    </source>
</evidence>
<gene>
    <name evidence="5" type="ORF">FLACHUCJ7_00606</name>
</gene>
<dbReference type="Proteomes" id="UP000556700">
    <property type="component" value="Unassembled WGS sequence"/>
</dbReference>
<evidence type="ECO:0000256" key="3">
    <source>
        <dbReference type="ARBA" id="ARBA00023163"/>
    </source>
</evidence>
<proteinExistence type="predicted"/>
<dbReference type="PANTHER" id="PTHR33204:SF29">
    <property type="entry name" value="TRANSCRIPTIONAL REGULATOR"/>
    <property type="match status" value="1"/>
</dbReference>
<dbReference type="RefSeq" id="WP_031454108.1">
    <property type="nucleotide sequence ID" value="NZ_CAIJDO010000074.1"/>
</dbReference>
<reference evidence="5 6" key="1">
    <citation type="submission" date="2020-06" db="EMBL/GenBank/DDBJ databases">
        <authorList>
            <person name="Criscuolo A."/>
        </authorList>
    </citation>
    <scope>NUCLEOTIDE SEQUENCE [LARGE SCALE GENOMIC DNA]</scope>
    <source>
        <strain evidence="6">CIP 110025</strain>
    </source>
</reference>